<organism evidence="8 9">
    <name type="scientific">Rufibacter radiotolerans</name>
    <dbReference type="NCBI Taxonomy" id="1379910"/>
    <lineage>
        <taxon>Bacteria</taxon>
        <taxon>Pseudomonadati</taxon>
        <taxon>Bacteroidota</taxon>
        <taxon>Cytophagia</taxon>
        <taxon>Cytophagales</taxon>
        <taxon>Hymenobacteraceae</taxon>
        <taxon>Rufibacter</taxon>
    </lineage>
</organism>
<dbReference type="PIRSF" id="PIRSF000709">
    <property type="entry name" value="6PFK_2-Ptase"/>
    <property type="match status" value="1"/>
</dbReference>
<dbReference type="InterPro" id="IPR001345">
    <property type="entry name" value="PG/BPGM_mutase_AS"/>
</dbReference>
<evidence type="ECO:0000256" key="6">
    <source>
        <dbReference type="PIRSR" id="PIRSR613078-1"/>
    </source>
</evidence>
<keyword evidence="9" id="KW-1185">Reference proteome</keyword>
<feature type="active site" description="Proton donor/acceptor" evidence="6">
    <location>
        <position position="84"/>
    </location>
</feature>
<dbReference type="EC" id="5.4.2.11" evidence="2"/>
<dbReference type="CDD" id="cd07067">
    <property type="entry name" value="HP_PGM_like"/>
    <property type="match status" value="1"/>
</dbReference>
<dbReference type="InterPro" id="IPR013078">
    <property type="entry name" value="His_Pase_superF_clade-1"/>
</dbReference>
<gene>
    <name evidence="8" type="ORF">TH63_05610</name>
</gene>
<accession>A0A0H4VNB5</accession>
<evidence type="ECO:0000256" key="5">
    <source>
        <dbReference type="ARBA" id="ARBA00023235"/>
    </source>
</evidence>
<dbReference type="EMBL" id="CP010777">
    <property type="protein sequence ID" value="AKQ45229.1"/>
    <property type="molecule type" value="Genomic_DNA"/>
</dbReference>
<dbReference type="PANTHER" id="PTHR11931">
    <property type="entry name" value="PHOSPHOGLYCERATE MUTASE"/>
    <property type="match status" value="1"/>
</dbReference>
<evidence type="ECO:0000256" key="1">
    <source>
        <dbReference type="ARBA" id="ARBA00006717"/>
    </source>
</evidence>
<keyword evidence="5" id="KW-0413">Isomerase</keyword>
<dbReference type="Gene3D" id="3.40.50.1240">
    <property type="entry name" value="Phosphoglycerate mutase-like"/>
    <property type="match status" value="1"/>
</dbReference>
<dbReference type="SMART" id="SM00855">
    <property type="entry name" value="PGAM"/>
    <property type="match status" value="1"/>
</dbReference>
<evidence type="ECO:0000256" key="7">
    <source>
        <dbReference type="PIRSR" id="PIRSR613078-2"/>
    </source>
</evidence>
<dbReference type="GO" id="GO:0004619">
    <property type="term" value="F:phosphoglycerate mutase activity"/>
    <property type="evidence" value="ECO:0007669"/>
    <property type="project" value="UniProtKB-EC"/>
</dbReference>
<dbReference type="InterPro" id="IPR005952">
    <property type="entry name" value="Phosphogly_mut1"/>
</dbReference>
<feature type="active site" description="Tele-phosphohistidine intermediate" evidence="6">
    <location>
        <position position="11"/>
    </location>
</feature>
<dbReference type="PROSITE" id="PS00175">
    <property type="entry name" value="PG_MUTASE"/>
    <property type="match status" value="1"/>
</dbReference>
<keyword evidence="3" id="KW-0312">Gluconeogenesis</keyword>
<comment type="similarity">
    <text evidence="1">Belongs to the phosphoglycerate mutase family. BPG-dependent PGAM subfamily.</text>
</comment>
<evidence type="ECO:0000313" key="8">
    <source>
        <dbReference type="EMBL" id="AKQ45229.1"/>
    </source>
</evidence>
<dbReference type="GO" id="GO:0006096">
    <property type="term" value="P:glycolytic process"/>
    <property type="evidence" value="ECO:0007669"/>
    <property type="project" value="UniProtKB-KW"/>
</dbReference>
<evidence type="ECO:0000256" key="2">
    <source>
        <dbReference type="ARBA" id="ARBA00012028"/>
    </source>
</evidence>
<evidence type="ECO:0000256" key="3">
    <source>
        <dbReference type="ARBA" id="ARBA00022432"/>
    </source>
</evidence>
<protein>
    <recommendedName>
        <fullName evidence="2">phosphoglycerate mutase (2,3-diphosphoglycerate-dependent)</fullName>
        <ecNumber evidence="2">5.4.2.11</ecNumber>
    </recommendedName>
</protein>
<evidence type="ECO:0000313" key="9">
    <source>
        <dbReference type="Proteomes" id="UP000036458"/>
    </source>
</evidence>
<reference evidence="8 9" key="1">
    <citation type="submission" date="2015-01" db="EMBL/GenBank/DDBJ databases">
        <title>Rufibacter sp./DG31D/ whole genome sequencing.</title>
        <authorList>
            <person name="Kim M.K."/>
            <person name="Srinivasan S."/>
            <person name="Lee J.-J."/>
        </authorList>
    </citation>
    <scope>NUCLEOTIDE SEQUENCE [LARGE SCALE GENOMIC DNA]</scope>
    <source>
        <strain evidence="8 9">DG31D</strain>
    </source>
</reference>
<dbReference type="AlphaFoldDB" id="A0A0H4VNB5"/>
<dbReference type="Proteomes" id="UP000036458">
    <property type="component" value="Chromosome"/>
</dbReference>
<feature type="binding site" evidence="7">
    <location>
        <begin position="10"/>
        <end position="17"/>
    </location>
    <ligand>
        <name>substrate</name>
    </ligand>
</feature>
<dbReference type="STRING" id="1379910.TH63_05610"/>
<dbReference type="KEGG" id="ruf:TH63_05610"/>
<proteinExistence type="inferred from homology"/>
<dbReference type="RefSeq" id="WP_048920087.1">
    <property type="nucleotide sequence ID" value="NZ_CP010777.1"/>
</dbReference>
<keyword evidence="4" id="KW-0324">Glycolysis</keyword>
<feature type="binding site" evidence="7">
    <location>
        <position position="61"/>
    </location>
    <ligand>
        <name>substrate</name>
    </ligand>
</feature>
<name>A0A0H4VNB5_9BACT</name>
<evidence type="ECO:0000256" key="4">
    <source>
        <dbReference type="ARBA" id="ARBA00023152"/>
    </source>
</evidence>
<dbReference type="SUPFAM" id="SSF53254">
    <property type="entry name" value="Phosphoglycerate mutase-like"/>
    <property type="match status" value="1"/>
</dbReference>
<dbReference type="Pfam" id="PF00300">
    <property type="entry name" value="His_Phos_1"/>
    <property type="match status" value="1"/>
</dbReference>
<dbReference type="GO" id="GO:0006094">
    <property type="term" value="P:gluconeogenesis"/>
    <property type="evidence" value="ECO:0007669"/>
    <property type="project" value="UniProtKB-KW"/>
</dbReference>
<sequence>MSLKKIYLIRHGQTDLNLQGIVQGSGIDSPLNETGHWQAEKFFQAYKDIAFDKVYTSVLQRSIQSVQGFIDLGIPHEQHAGLNEISWGTREGTRITPEEDAYYFEVLRRWQEGEIDLPVEGGESPVQVAARQRPVIDLMLSRPEEKTILICMHGRAMRMLLAQLLHYPLQEMDQFIHSNLCLYQLQFTGTMFWVERFADVSHLAEVNR</sequence>
<dbReference type="InterPro" id="IPR029033">
    <property type="entry name" value="His_PPase_superfam"/>
</dbReference>
<dbReference type="OrthoDB" id="9782128at2"/>
<dbReference type="PATRIC" id="fig|1379910.4.peg.1224"/>